<organism evidence="2 3">
    <name type="scientific">Cyphellophora attinorum</name>
    <dbReference type="NCBI Taxonomy" id="1664694"/>
    <lineage>
        <taxon>Eukaryota</taxon>
        <taxon>Fungi</taxon>
        <taxon>Dikarya</taxon>
        <taxon>Ascomycota</taxon>
        <taxon>Pezizomycotina</taxon>
        <taxon>Eurotiomycetes</taxon>
        <taxon>Chaetothyriomycetidae</taxon>
        <taxon>Chaetothyriales</taxon>
        <taxon>Cyphellophoraceae</taxon>
        <taxon>Cyphellophora</taxon>
    </lineage>
</organism>
<keyword evidence="3" id="KW-1185">Reference proteome</keyword>
<proteinExistence type="predicted"/>
<dbReference type="AlphaFoldDB" id="A0A0N1H8G3"/>
<dbReference type="VEuPathDB" id="FungiDB:AB675_5179"/>
<gene>
    <name evidence="2" type="ORF">AB675_5179</name>
</gene>
<evidence type="ECO:0000256" key="1">
    <source>
        <dbReference type="SAM" id="MobiDB-lite"/>
    </source>
</evidence>
<dbReference type="EMBL" id="LFJN01000015">
    <property type="protein sequence ID" value="KPI39405.1"/>
    <property type="molecule type" value="Genomic_DNA"/>
</dbReference>
<evidence type="ECO:0000313" key="3">
    <source>
        <dbReference type="Proteomes" id="UP000038010"/>
    </source>
</evidence>
<feature type="compositionally biased region" description="Low complexity" evidence="1">
    <location>
        <begin position="39"/>
        <end position="58"/>
    </location>
</feature>
<dbReference type="GeneID" id="28737249"/>
<feature type="compositionally biased region" description="Acidic residues" evidence="1">
    <location>
        <begin position="25"/>
        <end position="38"/>
    </location>
</feature>
<sequence>MAQNMQNGHPSFLDEENIDPVLRGDDDDEENDSGDEEASAAPGSAATTTTTTATATPANPFSVPLLPPLPAPQPAAAAVAPAAAPPAFRRPARAHTRARPRSLAAATHPWDIPTAMPANLQALLLAQPLPPPHTTNWLVGERTAMQSQRKRGRPSRQYNFFLKRTKQQLNAVFLCCTRKGSNTSAGRGEQDRKGVIVVSGASLSAPVIIGRAPKPNGGAALWEYLPWNGLDAAGADIWGLDAEKVVKTFDNSI</sequence>
<dbReference type="RefSeq" id="XP_017999368.1">
    <property type="nucleotide sequence ID" value="XM_018145369.1"/>
</dbReference>
<reference evidence="2 3" key="1">
    <citation type="submission" date="2015-06" db="EMBL/GenBank/DDBJ databases">
        <title>Draft genome of the ant-associated black yeast Phialophora attae CBS 131958.</title>
        <authorList>
            <person name="Moreno L.F."/>
            <person name="Stielow B.J."/>
            <person name="de Hoog S."/>
            <person name="Vicente V.A."/>
            <person name="Weiss V.A."/>
            <person name="de Vries M."/>
            <person name="Cruz L.M."/>
            <person name="Souza E.M."/>
        </authorList>
    </citation>
    <scope>NUCLEOTIDE SEQUENCE [LARGE SCALE GENOMIC DNA]</scope>
    <source>
        <strain evidence="2 3">CBS 131958</strain>
    </source>
</reference>
<feature type="region of interest" description="Disordered" evidence="1">
    <location>
        <begin position="1"/>
        <end position="67"/>
    </location>
</feature>
<protein>
    <submittedName>
        <fullName evidence="2">Uncharacterized protein</fullName>
    </submittedName>
</protein>
<accession>A0A0N1H8G3</accession>
<dbReference type="Proteomes" id="UP000038010">
    <property type="component" value="Unassembled WGS sequence"/>
</dbReference>
<comment type="caution">
    <text evidence="2">The sequence shown here is derived from an EMBL/GenBank/DDBJ whole genome shotgun (WGS) entry which is preliminary data.</text>
</comment>
<evidence type="ECO:0000313" key="2">
    <source>
        <dbReference type="EMBL" id="KPI39405.1"/>
    </source>
</evidence>
<name>A0A0N1H8G3_9EURO</name>